<gene>
    <name evidence="6" type="ORF">HHI36_021637</name>
</gene>
<proteinExistence type="predicted"/>
<comment type="caution">
    <text evidence="6">The sequence shown here is derived from an EMBL/GenBank/DDBJ whole genome shotgun (WGS) entry which is preliminary data.</text>
</comment>
<keyword evidence="3" id="KW-0539">Nucleus</keyword>
<keyword evidence="2 4" id="KW-0694">RNA-binding</keyword>
<accession>A0ABD2MXC6</accession>
<reference evidence="6 7" key="1">
    <citation type="journal article" date="2021" name="BMC Biol.">
        <title>Horizontally acquired antibacterial genes associated with adaptive radiation of ladybird beetles.</title>
        <authorList>
            <person name="Li H.S."/>
            <person name="Tang X.F."/>
            <person name="Huang Y.H."/>
            <person name="Xu Z.Y."/>
            <person name="Chen M.L."/>
            <person name="Du X.Y."/>
            <person name="Qiu B.Y."/>
            <person name="Chen P.T."/>
            <person name="Zhang W."/>
            <person name="Slipinski A."/>
            <person name="Escalona H.E."/>
            <person name="Waterhouse R.M."/>
            <person name="Zwick A."/>
            <person name="Pang H."/>
        </authorList>
    </citation>
    <scope>NUCLEOTIDE SEQUENCE [LARGE SCALE GENOMIC DNA]</scope>
    <source>
        <strain evidence="6">SYSU2018</strain>
    </source>
</reference>
<evidence type="ECO:0000256" key="2">
    <source>
        <dbReference type="ARBA" id="ARBA00022884"/>
    </source>
</evidence>
<evidence type="ECO:0000313" key="6">
    <source>
        <dbReference type="EMBL" id="KAL3271140.1"/>
    </source>
</evidence>
<keyword evidence="7" id="KW-1185">Reference proteome</keyword>
<dbReference type="EMBL" id="JABFTP020000042">
    <property type="protein sequence ID" value="KAL3271140.1"/>
    <property type="molecule type" value="Genomic_DNA"/>
</dbReference>
<feature type="domain" description="RRM" evidence="5">
    <location>
        <begin position="59"/>
        <end position="157"/>
    </location>
</feature>
<evidence type="ECO:0000256" key="4">
    <source>
        <dbReference type="PROSITE-ProRule" id="PRU00176"/>
    </source>
</evidence>
<dbReference type="SUPFAM" id="SSF54928">
    <property type="entry name" value="RNA-binding domain, RBD"/>
    <property type="match status" value="1"/>
</dbReference>
<evidence type="ECO:0000259" key="5">
    <source>
        <dbReference type="PROSITE" id="PS50102"/>
    </source>
</evidence>
<dbReference type="Gene3D" id="3.30.70.330">
    <property type="match status" value="1"/>
</dbReference>
<evidence type="ECO:0000313" key="7">
    <source>
        <dbReference type="Proteomes" id="UP001516400"/>
    </source>
</evidence>
<dbReference type="InterPro" id="IPR035979">
    <property type="entry name" value="RBD_domain_sf"/>
</dbReference>
<comment type="subcellular location">
    <subcellularLocation>
        <location evidence="1">Nucleus</location>
        <location evidence="1">Nucleolus</location>
    </subcellularLocation>
</comment>
<dbReference type="GO" id="GO:0005730">
    <property type="term" value="C:nucleolus"/>
    <property type="evidence" value="ECO:0007669"/>
    <property type="project" value="UniProtKB-SubCell"/>
</dbReference>
<name>A0ABD2MXC6_9CUCU</name>
<organism evidence="6 7">
    <name type="scientific">Cryptolaemus montrouzieri</name>
    <dbReference type="NCBI Taxonomy" id="559131"/>
    <lineage>
        <taxon>Eukaryota</taxon>
        <taxon>Metazoa</taxon>
        <taxon>Ecdysozoa</taxon>
        <taxon>Arthropoda</taxon>
        <taxon>Hexapoda</taxon>
        <taxon>Insecta</taxon>
        <taxon>Pterygota</taxon>
        <taxon>Neoptera</taxon>
        <taxon>Endopterygota</taxon>
        <taxon>Coleoptera</taxon>
        <taxon>Polyphaga</taxon>
        <taxon>Cucujiformia</taxon>
        <taxon>Coccinelloidea</taxon>
        <taxon>Coccinellidae</taxon>
        <taxon>Scymninae</taxon>
        <taxon>Scymnini</taxon>
        <taxon>Cryptolaemus</taxon>
    </lineage>
</organism>
<dbReference type="GO" id="GO:0003723">
    <property type="term" value="F:RNA binding"/>
    <property type="evidence" value="ECO:0007669"/>
    <property type="project" value="UniProtKB-UniRule"/>
</dbReference>
<dbReference type="Pfam" id="PF00076">
    <property type="entry name" value="RRM_1"/>
    <property type="match status" value="1"/>
</dbReference>
<sequence>MSHLTKHSKNAETISLDIKSQKKYSKKTKQIKKQLNDGSITLKTHTKKKSSQALAESRGLVYIGHIPHGFYEEEMKGYFSQFGKVTNVKVCRSRNSGKSKGYGFVEFSNPEVAKIAAETMNNYLMCKKRVVAFYVPFEKRPKYLFMGRPLRRLLSSKFRQARQVESKNKKIEDEDVEKTNAMTVKKLNSKLERLKKRGIEFNITPVNKLIPSTN</sequence>
<evidence type="ECO:0000256" key="3">
    <source>
        <dbReference type="ARBA" id="ARBA00023242"/>
    </source>
</evidence>
<dbReference type="PROSITE" id="PS50102">
    <property type="entry name" value="RRM"/>
    <property type="match status" value="1"/>
</dbReference>
<evidence type="ECO:0000256" key="1">
    <source>
        <dbReference type="ARBA" id="ARBA00004604"/>
    </source>
</evidence>
<dbReference type="InterPro" id="IPR000504">
    <property type="entry name" value="RRM_dom"/>
</dbReference>
<dbReference type="Proteomes" id="UP001516400">
    <property type="component" value="Unassembled WGS sequence"/>
</dbReference>
<dbReference type="AlphaFoldDB" id="A0ABD2MXC6"/>
<dbReference type="InterPro" id="IPR012677">
    <property type="entry name" value="Nucleotide-bd_a/b_plait_sf"/>
</dbReference>
<dbReference type="CDD" id="cd12307">
    <property type="entry name" value="RRM_NIFK_like"/>
    <property type="match status" value="1"/>
</dbReference>
<dbReference type="SMART" id="SM00360">
    <property type="entry name" value="RRM"/>
    <property type="match status" value="1"/>
</dbReference>
<dbReference type="PANTHER" id="PTHR46754">
    <property type="entry name" value="MKI67 FHA DOMAIN-INTERACTING NUCLEOLAR PHOSPHOPROTEIN"/>
    <property type="match status" value="1"/>
</dbReference>
<protein>
    <recommendedName>
        <fullName evidence="5">RRM domain-containing protein</fullName>
    </recommendedName>
</protein>